<proteinExistence type="predicted"/>
<evidence type="ECO:0000313" key="1">
    <source>
        <dbReference type="EMBL" id="WCR11111.1"/>
    </source>
</evidence>
<accession>A0ABY7SW04</accession>
<dbReference type="Pfam" id="PF05159">
    <property type="entry name" value="Capsule_synth"/>
    <property type="match status" value="1"/>
</dbReference>
<organism evidence="1 2">
    <name type="scientific">Paracoccus stylophorae</name>
    <dbReference type="NCBI Taxonomy" id="659350"/>
    <lineage>
        <taxon>Bacteria</taxon>
        <taxon>Pseudomonadati</taxon>
        <taxon>Pseudomonadota</taxon>
        <taxon>Alphaproteobacteria</taxon>
        <taxon>Rhodobacterales</taxon>
        <taxon>Paracoccaceae</taxon>
        <taxon>Paracoccus</taxon>
    </lineage>
</organism>
<dbReference type="InterPro" id="IPR007833">
    <property type="entry name" value="Capsule_polysaccharide_synth"/>
</dbReference>
<keyword evidence="2" id="KW-1185">Reference proteome</keyword>
<reference evidence="1 2" key="1">
    <citation type="submission" date="2021-01" db="EMBL/GenBank/DDBJ databases">
        <title>Biogeographic distribution of Paracoccus.</title>
        <authorList>
            <person name="Hollensteiner J."/>
            <person name="Leineberger J."/>
            <person name="Brinkhoff T."/>
            <person name="Daniel R."/>
        </authorList>
    </citation>
    <scope>NUCLEOTIDE SEQUENCE [LARGE SCALE GENOMIC DNA]</scope>
    <source>
        <strain evidence="1 2">LMG25392</strain>
    </source>
</reference>
<dbReference type="RefSeq" id="WP_272859206.1">
    <property type="nucleotide sequence ID" value="NZ_CP067134.1"/>
</dbReference>
<dbReference type="Proteomes" id="UP001218412">
    <property type="component" value="Chromosome"/>
</dbReference>
<evidence type="ECO:0000313" key="2">
    <source>
        <dbReference type="Proteomes" id="UP001218412"/>
    </source>
</evidence>
<gene>
    <name evidence="1" type="ORF">JHW45_01490</name>
</gene>
<sequence>MSGGHKRRIVALEVPEAWFRNPDDGPRHRQFYASLLAALAEMRVLVDPIWLPRGADRAPRRAPCGSLVISFHSHGEAGNVLRCKEAYVPPYYTMDRMGYACFSELGRFPDRFRDEIARQDDAAAQAFLDALAADLRRTNQSKYPQPPSQPCGLGERHVFVPLQMQNDSVAQAQWLDVPQALETIIAGARQRGLKTVIKRHPRCHSPRIAELVERLRGDPDVIVSTASIHDLIRDAELVVGANSGAMFEALLFGRPVIAFAGSDFGLAVQQVRSARDLAAAVAAPAPPDPAWRRKFLYWYLTSYCVRADDTLAIRRRIQAFEIERRTGPVSRRAARLSLYGYSIWDRVKKRLF</sequence>
<protein>
    <recommendedName>
        <fullName evidence="3">Capsule polysaccharide biosynthesis protein</fullName>
    </recommendedName>
</protein>
<dbReference type="EMBL" id="CP067134">
    <property type="protein sequence ID" value="WCR11111.1"/>
    <property type="molecule type" value="Genomic_DNA"/>
</dbReference>
<evidence type="ECO:0008006" key="3">
    <source>
        <dbReference type="Google" id="ProtNLM"/>
    </source>
</evidence>
<name>A0ABY7SW04_9RHOB</name>
<dbReference type="SUPFAM" id="SSF53756">
    <property type="entry name" value="UDP-Glycosyltransferase/glycogen phosphorylase"/>
    <property type="match status" value="1"/>
</dbReference>